<dbReference type="RefSeq" id="WP_281364950.1">
    <property type="nucleotide sequence ID" value="NZ_JACHGR010000009.1"/>
</dbReference>
<dbReference type="AlphaFoldDB" id="A0A841GGL2"/>
<sequence>MMTAGEGDQTGDDIGGFIYKLGLEAMRPAEVEGGIHGQGIQRR</sequence>
<evidence type="ECO:0000313" key="1">
    <source>
        <dbReference type="EMBL" id="MBB6056717.1"/>
    </source>
</evidence>
<gene>
    <name evidence="1" type="ORF">HNR75_002656</name>
</gene>
<dbReference type="EMBL" id="JACHGR010000009">
    <property type="protein sequence ID" value="MBB6056717.1"/>
    <property type="molecule type" value="Genomic_DNA"/>
</dbReference>
<protein>
    <submittedName>
        <fullName evidence="1">Uncharacterized protein</fullName>
    </submittedName>
</protein>
<proteinExistence type="predicted"/>
<comment type="caution">
    <text evidence="1">The sequence shown here is derived from an EMBL/GenBank/DDBJ whole genome shotgun (WGS) entry which is preliminary data.</text>
</comment>
<reference evidence="1 2" key="1">
    <citation type="submission" date="2020-08" db="EMBL/GenBank/DDBJ databases">
        <title>Genomic Encyclopedia of Type Strains, Phase IV (KMG-IV): sequencing the most valuable type-strain genomes for metagenomic binning, comparative biology and taxonomic classification.</title>
        <authorList>
            <person name="Goeker M."/>
        </authorList>
    </citation>
    <scope>NUCLEOTIDE SEQUENCE [LARGE SCALE GENOMIC DNA]</scope>
    <source>
        <strain evidence="1 2">DSM 22975</strain>
    </source>
</reference>
<name>A0A841GGL2_9GAMM</name>
<evidence type="ECO:0000313" key="2">
    <source>
        <dbReference type="Proteomes" id="UP000585721"/>
    </source>
</evidence>
<dbReference type="Proteomes" id="UP000585721">
    <property type="component" value="Unassembled WGS sequence"/>
</dbReference>
<organism evidence="1 2">
    <name type="scientific">Tolumonas osonensis</name>
    <dbReference type="NCBI Taxonomy" id="675874"/>
    <lineage>
        <taxon>Bacteria</taxon>
        <taxon>Pseudomonadati</taxon>
        <taxon>Pseudomonadota</taxon>
        <taxon>Gammaproteobacteria</taxon>
        <taxon>Aeromonadales</taxon>
        <taxon>Aeromonadaceae</taxon>
        <taxon>Tolumonas</taxon>
    </lineage>
</organism>
<keyword evidence="2" id="KW-1185">Reference proteome</keyword>
<accession>A0A841GGL2</accession>